<sequence length="84" mass="9353">MAHSIEVEIERNYAAFLDMLERLMLSNNGRYALLHDQVLEGVFDSPGEADRQGFAKFGRGPYSVQLVTDEPVDLGFMSNAICQG</sequence>
<dbReference type="Proteomes" id="UP001216253">
    <property type="component" value="Unassembled WGS sequence"/>
</dbReference>
<dbReference type="EMBL" id="JARESE010000020">
    <property type="protein sequence ID" value="MDE8651734.1"/>
    <property type="molecule type" value="Genomic_DNA"/>
</dbReference>
<evidence type="ECO:0000313" key="1">
    <source>
        <dbReference type="EMBL" id="MDE8651734.1"/>
    </source>
</evidence>
<dbReference type="RefSeq" id="WP_275227832.1">
    <property type="nucleotide sequence ID" value="NZ_JARESE010000020.1"/>
</dbReference>
<comment type="caution">
    <text evidence="1">The sequence shown here is derived from an EMBL/GenBank/DDBJ whole genome shotgun (WGS) entry which is preliminary data.</text>
</comment>
<proteinExistence type="predicted"/>
<reference evidence="1 2" key="1">
    <citation type="submission" date="2023-03" db="EMBL/GenBank/DDBJ databases">
        <title>NovoSphingobium album sp. nov. isolated from polycyclic aromatic hydrocarbons- and heavy-metal polluted soil.</title>
        <authorList>
            <person name="Liu Z."/>
            <person name="Wang K."/>
        </authorList>
    </citation>
    <scope>NUCLEOTIDE SEQUENCE [LARGE SCALE GENOMIC DNA]</scope>
    <source>
        <strain evidence="1 2">H3SJ31-1</strain>
    </source>
</reference>
<name>A0ABT5WPD0_9SPHN</name>
<evidence type="ECO:0000313" key="2">
    <source>
        <dbReference type="Proteomes" id="UP001216253"/>
    </source>
</evidence>
<protein>
    <submittedName>
        <fullName evidence="1">Uncharacterized protein</fullName>
    </submittedName>
</protein>
<accession>A0ABT5WPD0</accession>
<organism evidence="1 2">
    <name type="scientific">Novosphingobium album</name>
    <name type="common">ex Liu et al. 2023</name>
    <dbReference type="NCBI Taxonomy" id="3031130"/>
    <lineage>
        <taxon>Bacteria</taxon>
        <taxon>Pseudomonadati</taxon>
        <taxon>Pseudomonadota</taxon>
        <taxon>Alphaproteobacteria</taxon>
        <taxon>Sphingomonadales</taxon>
        <taxon>Sphingomonadaceae</taxon>
        <taxon>Novosphingobium</taxon>
    </lineage>
</organism>
<keyword evidence="2" id="KW-1185">Reference proteome</keyword>
<gene>
    <name evidence="1" type="ORF">PYV00_08365</name>
</gene>